<evidence type="ECO:0000313" key="1">
    <source>
        <dbReference type="EMBL" id="KAF2804152.1"/>
    </source>
</evidence>
<gene>
    <name evidence="1 3" type="ORF">BDZ99DRAFT_153655</name>
</gene>
<dbReference type="Proteomes" id="UP000504636">
    <property type="component" value="Unplaced"/>
</dbReference>
<reference evidence="3" key="3">
    <citation type="submission" date="2025-04" db="UniProtKB">
        <authorList>
            <consortium name="RefSeq"/>
        </authorList>
    </citation>
    <scope>IDENTIFICATION</scope>
    <source>
        <strain evidence="3">CBS 304.34</strain>
    </source>
</reference>
<reference evidence="1 3" key="1">
    <citation type="journal article" date="2020" name="Stud. Mycol.">
        <title>101 Dothideomycetes genomes: a test case for predicting lifestyles and emergence of pathogens.</title>
        <authorList>
            <person name="Haridas S."/>
            <person name="Albert R."/>
            <person name="Binder M."/>
            <person name="Bloem J."/>
            <person name="Labutti K."/>
            <person name="Salamov A."/>
            <person name="Andreopoulos B."/>
            <person name="Baker S."/>
            <person name="Barry K."/>
            <person name="Bills G."/>
            <person name="Bluhm B."/>
            <person name="Cannon C."/>
            <person name="Castanera R."/>
            <person name="Culley D."/>
            <person name="Daum C."/>
            <person name="Ezra D."/>
            <person name="Gonzalez J."/>
            <person name="Henrissat B."/>
            <person name="Kuo A."/>
            <person name="Liang C."/>
            <person name="Lipzen A."/>
            <person name="Lutzoni F."/>
            <person name="Magnuson J."/>
            <person name="Mondo S."/>
            <person name="Nolan M."/>
            <person name="Ohm R."/>
            <person name="Pangilinan J."/>
            <person name="Park H.-J."/>
            <person name="Ramirez L."/>
            <person name="Alfaro M."/>
            <person name="Sun H."/>
            <person name="Tritt A."/>
            <person name="Yoshinaga Y."/>
            <person name="Zwiers L.-H."/>
            <person name="Turgeon B."/>
            <person name="Goodwin S."/>
            <person name="Spatafora J."/>
            <person name="Crous P."/>
            <person name="Grigoriev I."/>
        </authorList>
    </citation>
    <scope>NUCLEOTIDE SEQUENCE</scope>
    <source>
        <strain evidence="1 3">CBS 304.34</strain>
    </source>
</reference>
<dbReference type="GeneID" id="54453702"/>
<sequence length="181" mass="20499">MIISTHRAKDPSWSIIPGTVVEVVGRVMNRTESLGAVDKKITISFPGVEAGKPGELIDNLSDDLSAAEQRLRKTPVVEKWRVVLAVHCQWKEKKNRHLEVLCGEERSETSQVPGYEKGMSELISDWLQRGPGERIRPHFENIGFEFENTELRRKFRHMNIPLLELDLCSHDATVRSGSASK</sequence>
<name>A0A6A6Y5T4_9PEZI</name>
<proteinExistence type="predicted"/>
<accession>A0A6A6Y5T4</accession>
<dbReference type="AlphaFoldDB" id="A0A6A6Y5T4"/>
<evidence type="ECO:0000313" key="2">
    <source>
        <dbReference type="Proteomes" id="UP000504636"/>
    </source>
</evidence>
<keyword evidence="2" id="KW-1185">Reference proteome</keyword>
<reference evidence="3" key="2">
    <citation type="submission" date="2020-04" db="EMBL/GenBank/DDBJ databases">
        <authorList>
            <consortium name="NCBI Genome Project"/>
        </authorList>
    </citation>
    <scope>NUCLEOTIDE SEQUENCE</scope>
    <source>
        <strain evidence="3">CBS 304.34</strain>
    </source>
</reference>
<organism evidence="1">
    <name type="scientific">Mytilinidion resinicola</name>
    <dbReference type="NCBI Taxonomy" id="574789"/>
    <lineage>
        <taxon>Eukaryota</taxon>
        <taxon>Fungi</taxon>
        <taxon>Dikarya</taxon>
        <taxon>Ascomycota</taxon>
        <taxon>Pezizomycotina</taxon>
        <taxon>Dothideomycetes</taxon>
        <taxon>Pleosporomycetidae</taxon>
        <taxon>Mytilinidiales</taxon>
        <taxon>Mytilinidiaceae</taxon>
        <taxon>Mytilinidion</taxon>
    </lineage>
</organism>
<dbReference type="RefSeq" id="XP_033571116.1">
    <property type="nucleotide sequence ID" value="XM_033712809.1"/>
</dbReference>
<evidence type="ECO:0000313" key="3">
    <source>
        <dbReference type="RefSeq" id="XP_033571116.1"/>
    </source>
</evidence>
<dbReference type="EMBL" id="MU003714">
    <property type="protein sequence ID" value="KAF2804152.1"/>
    <property type="molecule type" value="Genomic_DNA"/>
</dbReference>
<protein>
    <submittedName>
        <fullName evidence="1 3">Uncharacterized protein</fullName>
    </submittedName>
</protein>